<dbReference type="EMBL" id="NSJZ01000005">
    <property type="protein sequence ID" value="PAU97370.1"/>
    <property type="molecule type" value="Genomic_DNA"/>
</dbReference>
<dbReference type="InterPro" id="IPR036844">
    <property type="entry name" value="Hint_dom_sf"/>
</dbReference>
<organism evidence="2 3">
    <name type="scientific">Paracoccus salipaludis</name>
    <dbReference type="NCBI Taxonomy" id="2032623"/>
    <lineage>
        <taxon>Bacteria</taxon>
        <taxon>Pseudomonadati</taxon>
        <taxon>Pseudomonadota</taxon>
        <taxon>Alphaproteobacteria</taxon>
        <taxon>Rhodobacterales</taxon>
        <taxon>Paracoccaceae</taxon>
        <taxon>Paracoccus</taxon>
    </lineage>
</organism>
<name>A0A2A2GJH8_9RHOB</name>
<evidence type="ECO:0000313" key="3">
    <source>
        <dbReference type="Proteomes" id="UP000218023"/>
    </source>
</evidence>
<dbReference type="Gene3D" id="2.170.16.10">
    <property type="entry name" value="Hedgehog/Intein (Hint) domain"/>
    <property type="match status" value="1"/>
</dbReference>
<dbReference type="GO" id="GO:0016539">
    <property type="term" value="P:intein-mediated protein splicing"/>
    <property type="evidence" value="ECO:0007669"/>
    <property type="project" value="InterPro"/>
</dbReference>
<reference evidence="2 3" key="1">
    <citation type="submission" date="2017-09" db="EMBL/GenBank/DDBJ databases">
        <title>Paracoccus alkalisoli sp. nov., isolated from saline alkaline soil.</title>
        <authorList>
            <person name="Dong X."/>
            <person name="Zhang G."/>
        </authorList>
    </citation>
    <scope>NUCLEOTIDE SEQUENCE [LARGE SCALE GENOMIC DNA]</scope>
    <source>
        <strain evidence="2 3">WN007</strain>
    </source>
</reference>
<dbReference type="Proteomes" id="UP000218023">
    <property type="component" value="Unassembled WGS sequence"/>
</dbReference>
<gene>
    <name evidence="2" type="ORF">CK240_07740</name>
</gene>
<feature type="domain" description="Hedgehog/Intein (Hint)" evidence="1">
    <location>
        <begin position="178"/>
        <end position="324"/>
    </location>
</feature>
<evidence type="ECO:0000259" key="1">
    <source>
        <dbReference type="Pfam" id="PF13403"/>
    </source>
</evidence>
<dbReference type="OrthoDB" id="6305173at2"/>
<accession>A0A2A2GJH8</accession>
<dbReference type="InterPro" id="IPR028992">
    <property type="entry name" value="Hedgehog/Intein_dom"/>
</dbReference>
<proteinExistence type="predicted"/>
<evidence type="ECO:0000313" key="2">
    <source>
        <dbReference type="EMBL" id="PAU97370.1"/>
    </source>
</evidence>
<dbReference type="PROSITE" id="PS50817">
    <property type="entry name" value="INTEIN_N_TER"/>
    <property type="match status" value="1"/>
</dbReference>
<protein>
    <recommendedName>
        <fullName evidence="1">Hedgehog/Intein (Hint) domain-containing protein</fullName>
    </recommendedName>
</protein>
<dbReference type="AlphaFoldDB" id="A0A2A2GJH8"/>
<dbReference type="InterPro" id="IPR006141">
    <property type="entry name" value="Intein_N"/>
</dbReference>
<keyword evidence="3" id="KW-1185">Reference proteome</keyword>
<sequence>MFPVATVNLLWFGNQPQFNSTPNSTATQSEAGKLAGYDAFGPSEIKAVAISGKDYNVGSWGNAECGFSASYNLLPASKMTYVSPHTGTRATTQITGFFEVDYRLTLPDGSTVNECGVLIQMGNGDMFFRPSVDTLKDWTCIDGLRGVTILKAKPLPANIYPSSRISFAPEIFELPIVPCFAAGTMIRTAEGERPVEGIAVGDLVWTRDNGLQPVRWAGRRTLRPVELDAQPNLRPIRIKAGALGAGQPARDLVVSPQHRVLVRSSIAVRMFGASEVLVAAKQLLSLPGIEIDAEARDVTYLHLMFDHHEVLVSNGAETESLYPGPMALAALGEAAAAEIHALFPELRDENAAFAPARTLVPGRLARKLAERHGKNGVALAG</sequence>
<dbReference type="Pfam" id="PF13403">
    <property type="entry name" value="Hint_2"/>
    <property type="match status" value="1"/>
</dbReference>
<dbReference type="SUPFAM" id="SSF51294">
    <property type="entry name" value="Hedgehog/intein (Hint) domain"/>
    <property type="match status" value="1"/>
</dbReference>
<comment type="caution">
    <text evidence="2">The sequence shown here is derived from an EMBL/GenBank/DDBJ whole genome shotgun (WGS) entry which is preliminary data.</text>
</comment>